<dbReference type="GO" id="GO:0051301">
    <property type="term" value="P:cell division"/>
    <property type="evidence" value="ECO:0007669"/>
    <property type="project" value="UniProtKB-KW"/>
</dbReference>
<dbReference type="GO" id="GO:0009252">
    <property type="term" value="P:peptidoglycan biosynthetic process"/>
    <property type="evidence" value="ECO:0007669"/>
    <property type="project" value="UniProtKB-UniRule"/>
</dbReference>
<comment type="function">
    <text evidence="10">Cell wall formation. Catalyzes the transfer of a GlcNAc subunit on undecaprenyl-pyrophosphoryl-MurNAc-pentapeptide (lipid intermediate I) to form undecaprenyl-pyrophosphoryl-MurNAc-(pentapeptide)GlcNAc (lipid intermediate II).</text>
</comment>
<dbReference type="GO" id="GO:0005975">
    <property type="term" value="P:carbohydrate metabolic process"/>
    <property type="evidence" value="ECO:0007669"/>
    <property type="project" value="InterPro"/>
</dbReference>
<evidence type="ECO:0000256" key="4">
    <source>
        <dbReference type="ARBA" id="ARBA00022679"/>
    </source>
</evidence>
<dbReference type="EMBL" id="CP017315">
    <property type="protein sequence ID" value="AQS42005.1"/>
    <property type="molecule type" value="Genomic_DNA"/>
</dbReference>
<keyword evidence="6 10" id="KW-0573">Peptidoglycan synthesis</keyword>
<dbReference type="AlphaFoldDB" id="A0A1U9JVU9"/>
<dbReference type="InterPro" id="IPR007235">
    <property type="entry name" value="Glyco_trans_28_C"/>
</dbReference>
<dbReference type="PANTHER" id="PTHR21015">
    <property type="entry name" value="UDP-N-ACETYLGLUCOSAMINE--N-ACETYLMURAMYL-(PENTAPEPTIDE) PYROPHOSPHORYL-UNDECAPRENOL N-ACETYLGLUCOSAMINE TRANSFERASE 1"/>
    <property type="match status" value="1"/>
</dbReference>
<dbReference type="NCBIfam" id="TIGR01133">
    <property type="entry name" value="murG"/>
    <property type="match status" value="1"/>
</dbReference>
<keyword evidence="3 10" id="KW-0328">Glycosyltransferase</keyword>
<dbReference type="InterPro" id="IPR006009">
    <property type="entry name" value="GlcNAc_MurG"/>
</dbReference>
<dbReference type="SUPFAM" id="SSF53756">
    <property type="entry name" value="UDP-Glycosyltransferase/glycogen phosphorylase"/>
    <property type="match status" value="1"/>
</dbReference>
<protein>
    <recommendedName>
        <fullName evidence="10">UDP-N-acetylglucosamine--N-acetylmuramyl-(pentapeptide) pyrophosphoryl-undecaprenol N-acetylglucosamine transferase</fullName>
        <ecNumber evidence="10">2.4.1.227</ecNumber>
    </recommendedName>
    <alternativeName>
        <fullName evidence="10">Undecaprenyl-PP-MurNAc-pentapeptide-UDPGlcNAc GlcNAc transferase</fullName>
    </alternativeName>
</protein>
<evidence type="ECO:0000256" key="1">
    <source>
        <dbReference type="ARBA" id="ARBA00022475"/>
    </source>
</evidence>
<comment type="pathway">
    <text evidence="10">Cell wall biogenesis; peptidoglycan biosynthesis.</text>
</comment>
<comment type="caution">
    <text evidence="10">Lacks conserved residue(s) required for the propagation of feature annotation.</text>
</comment>
<dbReference type="GO" id="GO:0005886">
    <property type="term" value="C:plasma membrane"/>
    <property type="evidence" value="ECO:0007669"/>
    <property type="project" value="UniProtKB-SubCell"/>
</dbReference>
<dbReference type="GO" id="GO:0051991">
    <property type="term" value="F:UDP-N-acetyl-D-glucosamine:N-acetylmuramoyl-L-alanyl-D-glutamyl-meso-2,6-diaminopimelyl-D-alanyl-D-alanine-diphosphoundecaprenol 4-beta-N-acetylglucosaminlytransferase activity"/>
    <property type="evidence" value="ECO:0007669"/>
    <property type="project" value="RHEA"/>
</dbReference>
<keyword evidence="1 10" id="KW-1003">Cell membrane</keyword>
<feature type="binding site" evidence="10">
    <location>
        <position position="125"/>
    </location>
    <ligand>
        <name>UDP-N-acetyl-alpha-D-glucosamine</name>
        <dbReference type="ChEBI" id="CHEBI:57705"/>
    </ligand>
</feature>
<evidence type="ECO:0000256" key="8">
    <source>
        <dbReference type="ARBA" id="ARBA00023306"/>
    </source>
</evidence>
<feature type="domain" description="Glycosyltransferase family 28 N-terminal" evidence="11">
    <location>
        <begin position="7"/>
        <end position="143"/>
    </location>
</feature>
<sequence length="375" mass="40393">MKEKGTIVLAAGGTGGHLFPAEALGLALLERGFDVHLITDRRAEQFIECFPQDHVHVISAGTLSGKNPFTLVRGAVQLTYGLWQARRLLRRLRPDLVAGFGGYPTLPPLLGAVQMGIPTFIHEQNAVMGRANRFLAKRVTAIAGGFLQPEGAFAGKIIVTGNPLRAAVIGAGKVRYRPSKGNAPFSLLVFGGSQGAHFFSEIMPQALTFLDEDRLSRLVITQQAREEDATTLRFAYDRLGVKAEIAPFFTDMAEHIAHAHFIIARSGASTVSEIAAIGRPALLVPYPHALDHDQALNAKGMAEAGGAGLIEQRELTPDRLAKILVFALEDPDKLADIARKAHAARKLQATRKLVMVAEGLVAGRSIERIKKGVNS</sequence>
<keyword evidence="4 10" id="KW-0808">Transferase</keyword>
<keyword evidence="8 10" id="KW-0131">Cell cycle</keyword>
<dbReference type="GO" id="GO:0071555">
    <property type="term" value="P:cell wall organization"/>
    <property type="evidence" value="ECO:0007669"/>
    <property type="project" value="UniProtKB-KW"/>
</dbReference>
<feature type="domain" description="Glycosyl transferase family 28 C-terminal" evidence="12">
    <location>
        <begin position="187"/>
        <end position="344"/>
    </location>
</feature>
<evidence type="ECO:0000256" key="3">
    <source>
        <dbReference type="ARBA" id="ARBA00022676"/>
    </source>
</evidence>
<comment type="subcellular location">
    <subcellularLocation>
        <location evidence="10">Cell membrane</location>
        <topology evidence="10">Peripheral membrane protein</topology>
        <orientation evidence="10">Cytoplasmic side</orientation>
    </subcellularLocation>
</comment>
<keyword evidence="7 10" id="KW-0472">Membrane</keyword>
<evidence type="ECO:0000256" key="6">
    <source>
        <dbReference type="ARBA" id="ARBA00022984"/>
    </source>
</evidence>
<keyword evidence="9 10" id="KW-0961">Cell wall biogenesis/degradation</keyword>
<evidence type="ECO:0000256" key="7">
    <source>
        <dbReference type="ARBA" id="ARBA00023136"/>
    </source>
</evidence>
<evidence type="ECO:0000313" key="13">
    <source>
        <dbReference type="EMBL" id="AQS42005.1"/>
    </source>
</evidence>
<comment type="catalytic activity">
    <reaction evidence="10">
        <text>di-trans,octa-cis-undecaprenyl diphospho-N-acetyl-alpha-D-muramoyl-L-alanyl-D-glutamyl-meso-2,6-diaminopimeloyl-D-alanyl-D-alanine + UDP-N-acetyl-alpha-D-glucosamine = di-trans,octa-cis-undecaprenyl diphospho-[N-acetyl-alpha-D-glucosaminyl-(1-&gt;4)]-N-acetyl-alpha-D-muramoyl-L-alanyl-D-glutamyl-meso-2,6-diaminopimeloyl-D-alanyl-D-alanine + UDP + H(+)</text>
        <dbReference type="Rhea" id="RHEA:31227"/>
        <dbReference type="ChEBI" id="CHEBI:15378"/>
        <dbReference type="ChEBI" id="CHEBI:57705"/>
        <dbReference type="ChEBI" id="CHEBI:58223"/>
        <dbReference type="ChEBI" id="CHEBI:61387"/>
        <dbReference type="ChEBI" id="CHEBI:61388"/>
        <dbReference type="EC" id="2.4.1.227"/>
    </reaction>
</comment>
<evidence type="ECO:0000259" key="12">
    <source>
        <dbReference type="Pfam" id="PF04101"/>
    </source>
</evidence>
<evidence type="ECO:0000259" key="11">
    <source>
        <dbReference type="Pfam" id="PF03033"/>
    </source>
</evidence>
<feature type="binding site" evidence="10">
    <location>
        <position position="165"/>
    </location>
    <ligand>
        <name>UDP-N-acetyl-alpha-D-glucosamine</name>
        <dbReference type="ChEBI" id="CHEBI:57705"/>
    </ligand>
</feature>
<evidence type="ECO:0000313" key="14">
    <source>
        <dbReference type="Proteomes" id="UP000188912"/>
    </source>
</evidence>
<dbReference type="Gene3D" id="3.40.50.2000">
    <property type="entry name" value="Glycogen Phosphorylase B"/>
    <property type="match status" value="2"/>
</dbReference>
<evidence type="ECO:0000256" key="9">
    <source>
        <dbReference type="ARBA" id="ARBA00023316"/>
    </source>
</evidence>
<keyword evidence="5 10" id="KW-0133">Cell shape</keyword>
<accession>A0A1U9JVU9</accession>
<keyword evidence="14" id="KW-1185">Reference proteome</keyword>
<reference evidence="13 14" key="1">
    <citation type="journal article" date="2010" name="Science">
        <title>Genomic comparison of the ants Camponotus floridanus and Harpegnathos saltator.</title>
        <authorList>
            <person name="Bonasio R."/>
            <person name="Zhang G."/>
            <person name="Ye C."/>
            <person name="Mutti N.S."/>
            <person name="Fang X."/>
            <person name="Qin N."/>
            <person name="Donahue G."/>
            <person name="Yang P."/>
            <person name="Li Q."/>
            <person name="Li C."/>
            <person name="Zhang P."/>
            <person name="Huang Z."/>
            <person name="Berger S.L."/>
            <person name="Reinberg D."/>
            <person name="Wang J."/>
            <person name="Liebig J."/>
        </authorList>
    </citation>
    <scope>NUCLEOTIDE SEQUENCE [LARGE SCALE GENOMIC DNA]</scope>
    <source>
        <strain evidence="13 14">Hsal</strain>
    </source>
</reference>
<feature type="binding site" evidence="10">
    <location>
        <position position="294"/>
    </location>
    <ligand>
        <name>UDP-N-acetyl-alpha-D-glucosamine</name>
        <dbReference type="ChEBI" id="CHEBI:57705"/>
    </ligand>
</feature>
<evidence type="ECO:0000256" key="5">
    <source>
        <dbReference type="ARBA" id="ARBA00022960"/>
    </source>
</evidence>
<dbReference type="Pfam" id="PF04101">
    <property type="entry name" value="Glyco_tran_28_C"/>
    <property type="match status" value="1"/>
</dbReference>
<dbReference type="STRING" id="1902579.BHV28_13220"/>
<dbReference type="Pfam" id="PF03033">
    <property type="entry name" value="Glyco_transf_28"/>
    <property type="match status" value="1"/>
</dbReference>
<evidence type="ECO:0000256" key="2">
    <source>
        <dbReference type="ARBA" id="ARBA00022618"/>
    </source>
</evidence>
<proteinExistence type="inferred from homology"/>
<dbReference type="PANTHER" id="PTHR21015:SF22">
    <property type="entry name" value="GLYCOSYLTRANSFERASE"/>
    <property type="match status" value="1"/>
</dbReference>
<dbReference type="HAMAP" id="MF_00033">
    <property type="entry name" value="MurG"/>
    <property type="match status" value="1"/>
</dbReference>
<reference evidence="13 14" key="2">
    <citation type="journal article" date="2016" name="Sci. Rep.">
        <title>The genome of Rhizobiales bacteria in predatory ants reveals urease gene functions but no genes for nitrogen fixation.</title>
        <authorList>
            <person name="Neuvonen M.M."/>
            <person name="Tamarit D."/>
            <person name="Naslund K."/>
            <person name="Liebig J."/>
            <person name="Feldhaar H."/>
            <person name="Moran N.A."/>
            <person name="Guy L."/>
            <person name="Andersson S.G."/>
        </authorList>
    </citation>
    <scope>NUCLEOTIDE SEQUENCE [LARGE SCALE GENOMIC DNA]</scope>
    <source>
        <strain evidence="13 14">Hsal</strain>
    </source>
</reference>
<dbReference type="UniPathway" id="UPA00219"/>
<keyword evidence="2 10" id="KW-0132">Cell division</keyword>
<feature type="binding site" evidence="10">
    <location>
        <begin position="14"/>
        <end position="16"/>
    </location>
    <ligand>
        <name>UDP-N-acetyl-alpha-D-glucosamine</name>
        <dbReference type="ChEBI" id="CHEBI:57705"/>
    </ligand>
</feature>
<dbReference type="Proteomes" id="UP000188912">
    <property type="component" value="Chromosome"/>
</dbReference>
<dbReference type="CDD" id="cd03785">
    <property type="entry name" value="GT28_MurG"/>
    <property type="match status" value="1"/>
</dbReference>
<dbReference type="InterPro" id="IPR004276">
    <property type="entry name" value="GlycoTrans_28_N"/>
</dbReference>
<feature type="binding site" evidence="10">
    <location>
        <position position="193"/>
    </location>
    <ligand>
        <name>UDP-N-acetyl-alpha-D-glucosamine</name>
        <dbReference type="ChEBI" id="CHEBI:57705"/>
    </ligand>
</feature>
<gene>
    <name evidence="10 13" type="primary">murG</name>
    <name evidence="13" type="ORF">BHV28_13220</name>
</gene>
<dbReference type="GO" id="GO:0008360">
    <property type="term" value="P:regulation of cell shape"/>
    <property type="evidence" value="ECO:0007669"/>
    <property type="project" value="UniProtKB-KW"/>
</dbReference>
<comment type="similarity">
    <text evidence="10">Belongs to the glycosyltransferase 28 family. MurG subfamily.</text>
</comment>
<dbReference type="EC" id="2.4.1.227" evidence="10"/>
<dbReference type="KEGG" id="thd:BHV28_13220"/>
<evidence type="ECO:0000256" key="10">
    <source>
        <dbReference type="HAMAP-Rule" id="MF_00033"/>
    </source>
</evidence>
<organism evidence="13 14">
    <name type="scientific">Candidatus Tokpelaia hoelldobleri</name>
    <dbReference type="NCBI Taxonomy" id="1902579"/>
    <lineage>
        <taxon>Bacteria</taxon>
        <taxon>Pseudomonadati</taxon>
        <taxon>Pseudomonadota</taxon>
        <taxon>Alphaproteobacteria</taxon>
        <taxon>Hyphomicrobiales</taxon>
        <taxon>Candidatus Tokpelaia</taxon>
    </lineage>
</organism>
<dbReference type="GO" id="GO:0050511">
    <property type="term" value="F:undecaprenyldiphospho-muramoylpentapeptide beta-N-acetylglucosaminyltransferase activity"/>
    <property type="evidence" value="ECO:0007669"/>
    <property type="project" value="UniProtKB-UniRule"/>
</dbReference>
<name>A0A1U9JVU9_9HYPH</name>